<feature type="compositionally biased region" description="Polar residues" evidence="1">
    <location>
        <begin position="51"/>
        <end position="65"/>
    </location>
</feature>
<organism evidence="2 3">
    <name type="scientific">Fulvimarina pelagi HTCC2506</name>
    <dbReference type="NCBI Taxonomy" id="314231"/>
    <lineage>
        <taxon>Bacteria</taxon>
        <taxon>Pseudomonadati</taxon>
        <taxon>Pseudomonadota</taxon>
        <taxon>Alphaproteobacteria</taxon>
        <taxon>Hyphomicrobiales</taxon>
        <taxon>Aurantimonadaceae</taxon>
        <taxon>Fulvimarina</taxon>
    </lineage>
</organism>
<evidence type="ECO:0000313" key="2">
    <source>
        <dbReference type="EMBL" id="EAU40808.1"/>
    </source>
</evidence>
<dbReference type="EMBL" id="AATP01000005">
    <property type="protein sequence ID" value="EAU40808.1"/>
    <property type="molecule type" value="Genomic_DNA"/>
</dbReference>
<reference evidence="2 3" key="1">
    <citation type="journal article" date="2010" name="J. Bacteriol.">
        <title>Genome sequence of Fulvimarina pelagi HTCC2506T, a Mn(II)-oxidizing alphaproteobacterium possessing an aerobic anoxygenic photosynthetic gene cluster and Xanthorhodopsin.</title>
        <authorList>
            <person name="Kang I."/>
            <person name="Oh H.M."/>
            <person name="Lim S.I."/>
            <person name="Ferriera S."/>
            <person name="Giovannoni S.J."/>
            <person name="Cho J.C."/>
        </authorList>
    </citation>
    <scope>NUCLEOTIDE SEQUENCE [LARGE SCALE GENOMIC DNA]</scope>
    <source>
        <strain evidence="2 3">HTCC2506</strain>
    </source>
</reference>
<evidence type="ECO:0000313" key="3">
    <source>
        <dbReference type="Proteomes" id="UP000004310"/>
    </source>
</evidence>
<protein>
    <submittedName>
        <fullName evidence="2">Uncharacterized protein</fullName>
    </submittedName>
</protein>
<proteinExistence type="predicted"/>
<sequence length="65" mass="7019">MLGRTGGLFVSADGRSLSIDIESKLKNLRIRNAEPGTCFPPDDLGHELTQRAASTTSASGRRQNF</sequence>
<accession>Q0G131</accession>
<gene>
    <name evidence="2" type="ORF">FP2506_18009</name>
</gene>
<dbReference type="Proteomes" id="UP000004310">
    <property type="component" value="Unassembled WGS sequence"/>
</dbReference>
<dbReference type="HOGENOM" id="CLU_2843517_0_0_5"/>
<name>Q0G131_9HYPH</name>
<evidence type="ECO:0000256" key="1">
    <source>
        <dbReference type="SAM" id="MobiDB-lite"/>
    </source>
</evidence>
<feature type="region of interest" description="Disordered" evidence="1">
    <location>
        <begin position="38"/>
        <end position="65"/>
    </location>
</feature>
<dbReference type="AlphaFoldDB" id="Q0G131"/>
<comment type="caution">
    <text evidence="2">The sequence shown here is derived from an EMBL/GenBank/DDBJ whole genome shotgun (WGS) entry which is preliminary data.</text>
</comment>
<keyword evidence="3" id="KW-1185">Reference proteome</keyword>